<reference evidence="1 2" key="2">
    <citation type="submission" date="2014-09" db="EMBL/GenBank/DDBJ databases">
        <authorList>
            <consortium name="NBRP consortium"/>
            <person name="Sawabe T."/>
            <person name="Meirelles P."/>
            <person name="Nakanishi M."/>
            <person name="Sayaka M."/>
            <person name="Hattori M."/>
            <person name="Ohkuma M."/>
        </authorList>
    </citation>
    <scope>NUCLEOTIDE SEQUENCE [LARGE SCALE GENOMIC DNA]</scope>
    <source>
        <strain evidence="1 2">JCM 19240</strain>
    </source>
</reference>
<evidence type="ECO:0000313" key="1">
    <source>
        <dbReference type="EMBL" id="GAL35576.1"/>
    </source>
</evidence>
<evidence type="ECO:0000313" key="2">
    <source>
        <dbReference type="Proteomes" id="UP000029224"/>
    </source>
</evidence>
<protein>
    <submittedName>
        <fullName evidence="1">Uncharacterized protein</fullName>
    </submittedName>
</protein>
<reference evidence="1 2" key="1">
    <citation type="submission" date="2014-09" db="EMBL/GenBank/DDBJ databases">
        <title>Vibrio maritimus JCM 19240. (C210) whole genome shotgun sequence.</title>
        <authorList>
            <person name="Sawabe T."/>
            <person name="Meirelles P."/>
            <person name="Nakanishi M."/>
            <person name="Sayaka M."/>
            <person name="Hattori M."/>
            <person name="Ohkuma M."/>
        </authorList>
    </citation>
    <scope>NUCLEOTIDE SEQUENCE [LARGE SCALE GENOMIC DNA]</scope>
    <source>
        <strain evidence="1 2">JCM 19240</strain>
    </source>
</reference>
<dbReference type="AlphaFoldDB" id="A0A090T6M5"/>
<gene>
    <name evidence="1" type="ORF">JCM19240_423</name>
</gene>
<name>A0A090T6M5_9VIBR</name>
<proteinExistence type="predicted"/>
<organism evidence="1 2">
    <name type="scientific">Vibrio maritimus</name>
    <dbReference type="NCBI Taxonomy" id="990268"/>
    <lineage>
        <taxon>Bacteria</taxon>
        <taxon>Pseudomonadati</taxon>
        <taxon>Pseudomonadota</taxon>
        <taxon>Gammaproteobacteria</taxon>
        <taxon>Vibrionales</taxon>
        <taxon>Vibrionaceae</taxon>
        <taxon>Vibrio</taxon>
    </lineage>
</organism>
<keyword evidence="2" id="KW-1185">Reference proteome</keyword>
<dbReference type="Proteomes" id="UP000029224">
    <property type="component" value="Unassembled WGS sequence"/>
</dbReference>
<comment type="caution">
    <text evidence="1">The sequence shown here is derived from an EMBL/GenBank/DDBJ whole genome shotgun (WGS) entry which is preliminary data.</text>
</comment>
<accession>A0A090T6M5</accession>
<sequence>MYLKGARPHFYKPMVEAIKVTAGRATRTRMSFIAAFG</sequence>
<dbReference type="EMBL" id="BBMT01000007">
    <property type="protein sequence ID" value="GAL35576.1"/>
    <property type="molecule type" value="Genomic_DNA"/>
</dbReference>